<dbReference type="Proteomes" id="UP001630127">
    <property type="component" value="Unassembled WGS sequence"/>
</dbReference>
<name>A0ABD3B2V0_9GENT</name>
<dbReference type="InterPro" id="IPR013103">
    <property type="entry name" value="RVT_2"/>
</dbReference>
<feature type="region of interest" description="Disordered" evidence="1">
    <location>
        <begin position="1"/>
        <end position="23"/>
    </location>
</feature>
<feature type="domain" description="Reverse transcriptase Ty1/copia-type" evidence="2">
    <location>
        <begin position="93"/>
        <end position="163"/>
    </location>
</feature>
<evidence type="ECO:0000259" key="2">
    <source>
        <dbReference type="Pfam" id="PF07727"/>
    </source>
</evidence>
<organism evidence="3 4">
    <name type="scientific">Cinchona calisaya</name>
    <dbReference type="NCBI Taxonomy" id="153742"/>
    <lineage>
        <taxon>Eukaryota</taxon>
        <taxon>Viridiplantae</taxon>
        <taxon>Streptophyta</taxon>
        <taxon>Embryophyta</taxon>
        <taxon>Tracheophyta</taxon>
        <taxon>Spermatophyta</taxon>
        <taxon>Magnoliopsida</taxon>
        <taxon>eudicotyledons</taxon>
        <taxon>Gunneridae</taxon>
        <taxon>Pentapetalae</taxon>
        <taxon>asterids</taxon>
        <taxon>lamiids</taxon>
        <taxon>Gentianales</taxon>
        <taxon>Rubiaceae</taxon>
        <taxon>Cinchonoideae</taxon>
        <taxon>Cinchoneae</taxon>
        <taxon>Cinchona</taxon>
    </lineage>
</organism>
<dbReference type="Pfam" id="PF07727">
    <property type="entry name" value="RVT_2"/>
    <property type="match status" value="1"/>
</dbReference>
<evidence type="ECO:0000313" key="3">
    <source>
        <dbReference type="EMBL" id="KAL3537870.1"/>
    </source>
</evidence>
<reference evidence="3 4" key="1">
    <citation type="submission" date="2024-11" db="EMBL/GenBank/DDBJ databases">
        <title>A near-complete genome assembly of Cinchona calisaya.</title>
        <authorList>
            <person name="Lian D.C."/>
            <person name="Zhao X.W."/>
            <person name="Wei L."/>
        </authorList>
    </citation>
    <scope>NUCLEOTIDE SEQUENCE [LARGE SCALE GENOMIC DNA]</scope>
    <source>
        <tissue evidence="3">Nenye</tissue>
    </source>
</reference>
<protein>
    <recommendedName>
        <fullName evidence="2">Reverse transcriptase Ty1/copia-type domain-containing protein</fullName>
    </recommendedName>
</protein>
<proteinExistence type="predicted"/>
<evidence type="ECO:0000256" key="1">
    <source>
        <dbReference type="SAM" id="MobiDB-lite"/>
    </source>
</evidence>
<accession>A0ABD3B2V0</accession>
<sequence>MYTRRTQHTDSHPQPAPPSTDPSLDLPIALRKGKRQCSHLISSFASYEHLSPSLRCFIASLDSVSVPNNLPEALAHPGWRTAMEEEMMALDNNGTWDLVHLPANKEAIGCKLVFVVKVNPDGSVARLKARLVAKGYTQTYGVDYSDTFSPVTKLASVRLFISLLLLMIDLCTS</sequence>
<dbReference type="AlphaFoldDB" id="A0ABD3B2V0"/>
<keyword evidence="4" id="KW-1185">Reference proteome</keyword>
<evidence type="ECO:0000313" key="4">
    <source>
        <dbReference type="Proteomes" id="UP001630127"/>
    </source>
</evidence>
<comment type="caution">
    <text evidence="3">The sequence shown here is derived from an EMBL/GenBank/DDBJ whole genome shotgun (WGS) entry which is preliminary data.</text>
</comment>
<gene>
    <name evidence="3" type="ORF">ACH5RR_001236</name>
</gene>
<dbReference type="EMBL" id="JBJUIK010000001">
    <property type="protein sequence ID" value="KAL3537870.1"/>
    <property type="molecule type" value="Genomic_DNA"/>
</dbReference>